<gene>
    <name evidence="1" type="ORF">ABC969_07260</name>
</gene>
<keyword evidence="2" id="KW-1185">Reference proteome</keyword>
<dbReference type="RefSeq" id="WP_345864019.1">
    <property type="nucleotide sequence ID" value="NZ_JBDIMF010000002.1"/>
</dbReference>
<name>A0ABU9XSJ2_9SPHN</name>
<evidence type="ECO:0000313" key="2">
    <source>
        <dbReference type="Proteomes" id="UP001404104"/>
    </source>
</evidence>
<dbReference type="Proteomes" id="UP001404104">
    <property type="component" value="Unassembled WGS sequence"/>
</dbReference>
<dbReference type="EMBL" id="JBDIMF010000002">
    <property type="protein sequence ID" value="MEN2786218.1"/>
    <property type="molecule type" value="Genomic_DNA"/>
</dbReference>
<comment type="caution">
    <text evidence="1">The sequence shown here is derived from an EMBL/GenBank/DDBJ whole genome shotgun (WGS) entry which is preliminary data.</text>
</comment>
<protein>
    <submittedName>
        <fullName evidence="1">Uncharacterized protein</fullName>
    </submittedName>
</protein>
<proteinExistence type="predicted"/>
<reference evidence="1 2" key="1">
    <citation type="submission" date="2024-05" db="EMBL/GenBank/DDBJ databases">
        <authorList>
            <person name="Liu Q."/>
            <person name="Xin Y.-H."/>
        </authorList>
    </citation>
    <scope>NUCLEOTIDE SEQUENCE [LARGE SCALE GENOMIC DNA]</scope>
    <source>
        <strain evidence="1 2">CGMCC 1.15349</strain>
    </source>
</reference>
<evidence type="ECO:0000313" key="1">
    <source>
        <dbReference type="EMBL" id="MEN2786218.1"/>
    </source>
</evidence>
<accession>A0ABU9XSJ2</accession>
<organism evidence="1 2">
    <name type="scientific">Sphingomonas qilianensis</name>
    <dbReference type="NCBI Taxonomy" id="1736690"/>
    <lineage>
        <taxon>Bacteria</taxon>
        <taxon>Pseudomonadati</taxon>
        <taxon>Pseudomonadota</taxon>
        <taxon>Alphaproteobacteria</taxon>
        <taxon>Sphingomonadales</taxon>
        <taxon>Sphingomonadaceae</taxon>
        <taxon>Sphingomonas</taxon>
    </lineage>
</organism>
<sequence>MKIEADLPENVAEFVFDTRDAIPLAELADSFKALDRLFVRESKSGAHLAIAEIRKGSIVALLAPFVPFMGQAVEFATRSTEVAEFVKRLRDGLNAFAGIGDGAVTVPLQSDDRDVAADIAALVKPLAGRQGSRLDVAHIKYRSRSKERTVELEVSYGSTEIDRIAVNAGRATEQLVAIPETSLDETQPRLLRKVVLSLQQTNTGPAKASGKTADRGIIRSVTEKPLAVYFAKTIEDLKKKMVGRSSNPFRQPFKVDVLVEYEAGEPKSYTVIDVHGAYRQRKKKDATDLLASVGSGPAS</sequence>